<dbReference type="SUPFAM" id="SSF56219">
    <property type="entry name" value="DNase I-like"/>
    <property type="match status" value="1"/>
</dbReference>
<evidence type="ECO:0000313" key="2">
    <source>
        <dbReference type="Proteomes" id="UP001652660"/>
    </source>
</evidence>
<reference evidence="3" key="2">
    <citation type="submission" date="2025-08" db="UniProtKB">
        <authorList>
            <consortium name="RefSeq"/>
        </authorList>
    </citation>
    <scope>IDENTIFICATION</scope>
    <source>
        <tissue evidence="3">Leaves</tissue>
    </source>
</reference>
<dbReference type="PANTHER" id="PTHR33710:SF77">
    <property type="entry name" value="DNASE I-LIKE SUPERFAMILY PROTEIN"/>
    <property type="match status" value="1"/>
</dbReference>
<dbReference type="Gene3D" id="3.60.10.10">
    <property type="entry name" value="Endonuclease/exonuclease/phosphatase"/>
    <property type="match status" value="1"/>
</dbReference>
<dbReference type="GeneID" id="140005232"/>
<organism evidence="2 3">
    <name type="scientific">Coffea arabica</name>
    <name type="common">Arabian coffee</name>
    <dbReference type="NCBI Taxonomy" id="13443"/>
    <lineage>
        <taxon>Eukaryota</taxon>
        <taxon>Viridiplantae</taxon>
        <taxon>Streptophyta</taxon>
        <taxon>Embryophyta</taxon>
        <taxon>Tracheophyta</taxon>
        <taxon>Spermatophyta</taxon>
        <taxon>Magnoliopsida</taxon>
        <taxon>eudicotyledons</taxon>
        <taxon>Gunneridae</taxon>
        <taxon>Pentapetalae</taxon>
        <taxon>asterids</taxon>
        <taxon>lamiids</taxon>
        <taxon>Gentianales</taxon>
        <taxon>Rubiaceae</taxon>
        <taxon>Ixoroideae</taxon>
        <taxon>Gardenieae complex</taxon>
        <taxon>Bertiereae - Coffeeae clade</taxon>
        <taxon>Coffeeae</taxon>
        <taxon>Coffea</taxon>
    </lineage>
</organism>
<dbReference type="Pfam" id="PF03372">
    <property type="entry name" value="Exo_endo_phos"/>
    <property type="match status" value="1"/>
</dbReference>
<dbReference type="RefSeq" id="XP_071901994.1">
    <property type="nucleotide sequence ID" value="XM_072045893.1"/>
</dbReference>
<accession>A0ABM4U3Y8</accession>
<evidence type="ECO:0000259" key="1">
    <source>
        <dbReference type="Pfam" id="PF03372"/>
    </source>
</evidence>
<reference evidence="2" key="1">
    <citation type="journal article" date="2025" name="Foods">
        <title>Unveiling the Microbial Signatures of Arabica Coffee Cherries: Insights into Ripeness Specific Diversity, Functional Traits, and Implications for Quality and Safety.</title>
        <authorList>
            <consortium name="RefSeq"/>
            <person name="Tenea G.N."/>
            <person name="Cifuentes V."/>
            <person name="Reyes P."/>
            <person name="Cevallos-Vallejos M."/>
        </authorList>
    </citation>
    <scope>NUCLEOTIDE SEQUENCE [LARGE SCALE GENOMIC DNA]</scope>
</reference>
<dbReference type="PANTHER" id="PTHR33710">
    <property type="entry name" value="BNAC02G09200D PROTEIN"/>
    <property type="match status" value="1"/>
</dbReference>
<dbReference type="InterPro" id="IPR005135">
    <property type="entry name" value="Endo/exonuclease/phosphatase"/>
</dbReference>
<name>A0ABM4U3Y8_COFAR</name>
<dbReference type="InterPro" id="IPR036691">
    <property type="entry name" value="Endo/exonu/phosph_ase_sf"/>
</dbReference>
<gene>
    <name evidence="3" type="primary">LOC140005232</name>
</gene>
<protein>
    <recommendedName>
        <fullName evidence="1">Endonuclease/exonuclease/phosphatase domain-containing protein</fullName>
    </recommendedName>
</protein>
<dbReference type="Proteomes" id="UP001652660">
    <property type="component" value="Chromosome 1c"/>
</dbReference>
<evidence type="ECO:0000313" key="3">
    <source>
        <dbReference type="RefSeq" id="XP_071901994.1"/>
    </source>
</evidence>
<feature type="domain" description="Endonuclease/exonuclease/phosphatase" evidence="1">
    <location>
        <begin position="24"/>
        <end position="129"/>
    </location>
</feature>
<sequence>MFPSTICCFFIHAKCTVQERETLWAELLLDRPSGTPWFLAGDFNVIVREDEKRGGLPFRLNEGLEFVQFISETGLSDAGFSDSNYTWCNNRQGRARVWKRLNRVLLNLEAMQMGSSLLVHHLARDPSDHSPLLLTASTRVDNKLKPFRFLNVWTTKTGLLDVISKAWSCELSGQPLVVLATKLRTVKQVLKGWSRESFSDIFKNVRKTEMAVREAEVAQEQDSSDLIQRDLNVARELLRATLAVEEGFWKQKARVRWLKDGDRNSRYFHATVAERWSRAIIHRIRCSNGDWVESEDLISGEAISFFQRLFTANRVPPRMSSWVPSRSWSRNRITPGS</sequence>
<keyword evidence="2" id="KW-1185">Reference proteome</keyword>
<proteinExistence type="predicted"/>